<dbReference type="EC" id="3.2.1.52" evidence="3"/>
<reference evidence="8" key="1">
    <citation type="submission" date="2017-10" db="EMBL/GenBank/DDBJ databases">
        <authorList>
            <person name="Kravchenko I.K."/>
            <person name="Grouzdev D.S."/>
        </authorList>
    </citation>
    <scope>NUCLEOTIDE SEQUENCE [LARGE SCALE GENOMIC DNA]</scope>
    <source>
        <strain evidence="8">B2</strain>
    </source>
</reference>
<dbReference type="InterPro" id="IPR050226">
    <property type="entry name" value="NagZ_Beta-hexosaminidase"/>
</dbReference>
<keyword evidence="4" id="KW-0378">Hydrolase</keyword>
<name>A0A2B8BFP2_9PROT</name>
<dbReference type="Pfam" id="PF00933">
    <property type="entry name" value="Glyco_hydro_3"/>
    <property type="match status" value="1"/>
</dbReference>
<evidence type="ECO:0000256" key="1">
    <source>
        <dbReference type="ARBA" id="ARBA00001231"/>
    </source>
</evidence>
<dbReference type="NCBIfam" id="NF003740">
    <property type="entry name" value="PRK05337.1"/>
    <property type="match status" value="1"/>
</dbReference>
<dbReference type="GO" id="GO:0004563">
    <property type="term" value="F:beta-N-acetylhexosaminidase activity"/>
    <property type="evidence" value="ECO:0007669"/>
    <property type="project" value="UniProtKB-EC"/>
</dbReference>
<feature type="domain" description="Glycoside hydrolase family 3 N-terminal" evidence="6">
    <location>
        <begin position="62"/>
        <end position="334"/>
    </location>
</feature>
<comment type="caution">
    <text evidence="7">The sequence shown here is derived from an EMBL/GenBank/DDBJ whole genome shotgun (WGS) entry which is preliminary data.</text>
</comment>
<dbReference type="SUPFAM" id="SSF51445">
    <property type="entry name" value="(Trans)glycosidases"/>
    <property type="match status" value="1"/>
</dbReference>
<dbReference type="PANTHER" id="PTHR30480">
    <property type="entry name" value="BETA-HEXOSAMINIDASE-RELATED"/>
    <property type="match status" value="1"/>
</dbReference>
<dbReference type="Gene3D" id="3.20.20.300">
    <property type="entry name" value="Glycoside hydrolase, family 3, N-terminal domain"/>
    <property type="match status" value="1"/>
</dbReference>
<keyword evidence="5" id="KW-0326">Glycosidase</keyword>
<evidence type="ECO:0000313" key="8">
    <source>
        <dbReference type="Proteomes" id="UP000225379"/>
    </source>
</evidence>
<dbReference type="Proteomes" id="UP000225379">
    <property type="component" value="Unassembled WGS sequence"/>
</dbReference>
<dbReference type="InterPro" id="IPR017853">
    <property type="entry name" value="GH"/>
</dbReference>
<dbReference type="OrthoDB" id="9786661at2"/>
<keyword evidence="8" id="KW-1185">Reference proteome</keyword>
<evidence type="ECO:0000256" key="3">
    <source>
        <dbReference type="ARBA" id="ARBA00012663"/>
    </source>
</evidence>
<proteinExistence type="inferred from homology"/>
<dbReference type="EMBL" id="PDKW01000041">
    <property type="protein sequence ID" value="PGH56529.1"/>
    <property type="molecule type" value="Genomic_DNA"/>
</dbReference>
<evidence type="ECO:0000259" key="6">
    <source>
        <dbReference type="Pfam" id="PF00933"/>
    </source>
</evidence>
<dbReference type="GO" id="GO:0009254">
    <property type="term" value="P:peptidoglycan turnover"/>
    <property type="evidence" value="ECO:0007669"/>
    <property type="project" value="TreeGrafter"/>
</dbReference>
<dbReference type="InterPro" id="IPR036962">
    <property type="entry name" value="Glyco_hydro_3_N_sf"/>
</dbReference>
<evidence type="ECO:0000256" key="2">
    <source>
        <dbReference type="ARBA" id="ARBA00005336"/>
    </source>
</evidence>
<dbReference type="GO" id="GO:0005975">
    <property type="term" value="P:carbohydrate metabolic process"/>
    <property type="evidence" value="ECO:0007669"/>
    <property type="project" value="InterPro"/>
</dbReference>
<evidence type="ECO:0000313" key="7">
    <source>
        <dbReference type="EMBL" id="PGH56529.1"/>
    </source>
</evidence>
<dbReference type="InterPro" id="IPR001764">
    <property type="entry name" value="Glyco_hydro_3_N"/>
</dbReference>
<gene>
    <name evidence="7" type="ORF">CRT60_16540</name>
</gene>
<comment type="similarity">
    <text evidence="2">Belongs to the glycosyl hydrolase 3 family.</text>
</comment>
<dbReference type="PANTHER" id="PTHR30480:SF13">
    <property type="entry name" value="BETA-HEXOSAMINIDASE"/>
    <property type="match status" value="1"/>
</dbReference>
<dbReference type="RefSeq" id="WP_098737616.1">
    <property type="nucleotide sequence ID" value="NZ_PDKW01000041.1"/>
</dbReference>
<protein>
    <recommendedName>
        <fullName evidence="3">beta-N-acetylhexosaminidase</fullName>
        <ecNumber evidence="3">3.2.1.52</ecNumber>
    </recommendedName>
</protein>
<comment type="catalytic activity">
    <reaction evidence="1">
        <text>Hydrolysis of terminal non-reducing N-acetyl-D-hexosamine residues in N-acetyl-beta-D-hexosaminides.</text>
        <dbReference type="EC" id="3.2.1.52"/>
    </reaction>
</comment>
<evidence type="ECO:0000256" key="4">
    <source>
        <dbReference type="ARBA" id="ARBA00022801"/>
    </source>
</evidence>
<dbReference type="AlphaFoldDB" id="A0A2B8BFP2"/>
<sequence>MWGVWLSVPNCSGPDASGPDSVGLESVSSTQASHPRAVVFGCAGLAVTADEAAFFRDADPLGFILFRRNCDSRDQMRRLVDDLRASVGRADAPVLIDQEGGRVARMRPPHWPAHPPMGVIGALGERDAAAGREAAQEAAWINGRLLAHMLTEVGITVDCAPVCDVPVEGAHDIIGDRAFSRDPALVIDLARATADGLLAGGVLPVIKHIPGHGRAFTDSHAELPVVEAGRAALEATDFAPFRALADLPLAMVAHVVLKAIDPTAPASTSAIVVREVVRGPSIGFGGLLFSDDLSMNALRGDPRTRAEAVLAAGMDVVLHCNGDLAEMRSILGAVPLLSGVAAERWARAEAMRHAPEPADIAALTNRLAELLGTAET</sequence>
<accession>A0A2B8BFP2</accession>
<evidence type="ECO:0000256" key="5">
    <source>
        <dbReference type="ARBA" id="ARBA00023295"/>
    </source>
</evidence>
<organism evidence="7 8">
    <name type="scientific">Azospirillum palustre</name>
    <dbReference type="NCBI Taxonomy" id="2044885"/>
    <lineage>
        <taxon>Bacteria</taxon>
        <taxon>Pseudomonadati</taxon>
        <taxon>Pseudomonadota</taxon>
        <taxon>Alphaproteobacteria</taxon>
        <taxon>Rhodospirillales</taxon>
        <taxon>Azospirillaceae</taxon>
        <taxon>Azospirillum</taxon>
    </lineage>
</organism>